<dbReference type="SUPFAM" id="SSF46934">
    <property type="entry name" value="UBA-like"/>
    <property type="match status" value="1"/>
</dbReference>
<feature type="compositionally biased region" description="Basic and acidic residues" evidence="9">
    <location>
        <begin position="2253"/>
        <end position="2278"/>
    </location>
</feature>
<feature type="region of interest" description="Disordered" evidence="9">
    <location>
        <begin position="1356"/>
        <end position="1413"/>
    </location>
</feature>
<evidence type="ECO:0000256" key="4">
    <source>
        <dbReference type="ARBA" id="ARBA00012485"/>
    </source>
</evidence>
<feature type="compositionally biased region" description="Pro residues" evidence="9">
    <location>
        <begin position="2441"/>
        <end position="2452"/>
    </location>
</feature>
<dbReference type="SUPFAM" id="SSF56204">
    <property type="entry name" value="Hect, E3 ligase catalytic domain"/>
    <property type="match status" value="1"/>
</dbReference>
<dbReference type="Gene3D" id="6.10.250.1630">
    <property type="match status" value="1"/>
</dbReference>
<dbReference type="PANTHER" id="PTHR11254:SF67">
    <property type="entry name" value="E3 UBIQUITIN-PROTEIN LIGASE HUWE1"/>
    <property type="match status" value="1"/>
</dbReference>
<dbReference type="OrthoDB" id="8068875at2759"/>
<dbReference type="SMART" id="SM00119">
    <property type="entry name" value="HECTc"/>
    <property type="match status" value="1"/>
</dbReference>
<accession>A0A7R8WGB3</accession>
<feature type="region of interest" description="Disordered" evidence="9">
    <location>
        <begin position="26"/>
        <end position="84"/>
    </location>
</feature>
<dbReference type="GO" id="GO:0005737">
    <property type="term" value="C:cytoplasm"/>
    <property type="evidence" value="ECO:0007669"/>
    <property type="project" value="TreeGrafter"/>
</dbReference>
<dbReference type="GO" id="GO:0005634">
    <property type="term" value="C:nucleus"/>
    <property type="evidence" value="ECO:0007669"/>
    <property type="project" value="UniProtKB-SubCell"/>
</dbReference>
<feature type="compositionally biased region" description="Pro residues" evidence="9">
    <location>
        <begin position="2351"/>
        <end position="2367"/>
    </location>
</feature>
<evidence type="ECO:0000256" key="6">
    <source>
        <dbReference type="ARBA" id="ARBA00022679"/>
    </source>
</evidence>
<dbReference type="EMBL" id="OB661702">
    <property type="protein sequence ID" value="CAD7228786.1"/>
    <property type="molecule type" value="Genomic_DNA"/>
</dbReference>
<dbReference type="InterPro" id="IPR009060">
    <property type="entry name" value="UBA-like_sf"/>
</dbReference>
<comment type="catalytic activity">
    <reaction evidence="1">
        <text>S-ubiquitinyl-[E2 ubiquitin-conjugating enzyme]-L-cysteine + [acceptor protein]-L-lysine = [E2 ubiquitin-conjugating enzyme]-L-cysteine + N(6)-ubiquitinyl-[acceptor protein]-L-lysine.</text>
        <dbReference type="EC" id="2.3.2.26"/>
    </reaction>
</comment>
<feature type="compositionally biased region" description="Acidic residues" evidence="9">
    <location>
        <begin position="1929"/>
        <end position="1966"/>
    </location>
</feature>
<feature type="compositionally biased region" description="Low complexity" evidence="9">
    <location>
        <begin position="2538"/>
        <end position="2574"/>
    </location>
</feature>
<feature type="compositionally biased region" description="Polar residues" evidence="9">
    <location>
        <begin position="2836"/>
        <end position="2849"/>
    </location>
</feature>
<feature type="region of interest" description="Disordered" evidence="9">
    <location>
        <begin position="1674"/>
        <end position="1812"/>
    </location>
</feature>
<keyword evidence="7" id="KW-0833">Ubl conjugation pathway</keyword>
<evidence type="ECO:0000256" key="1">
    <source>
        <dbReference type="ARBA" id="ARBA00000885"/>
    </source>
</evidence>
<dbReference type="Gene3D" id="3.30.720.50">
    <property type="match status" value="1"/>
</dbReference>
<evidence type="ECO:0000256" key="9">
    <source>
        <dbReference type="SAM" id="MobiDB-lite"/>
    </source>
</evidence>
<dbReference type="InterPro" id="IPR018123">
    <property type="entry name" value="WWE-dom_subgr"/>
</dbReference>
<comment type="subcellular location">
    <subcellularLocation>
        <location evidence="2">Nucleus</location>
    </subcellularLocation>
</comment>
<feature type="region of interest" description="Disordered" evidence="9">
    <location>
        <begin position="3217"/>
        <end position="3311"/>
    </location>
</feature>
<feature type="compositionally biased region" description="Low complexity" evidence="9">
    <location>
        <begin position="2044"/>
        <end position="2057"/>
    </location>
</feature>
<feature type="compositionally biased region" description="Acidic residues" evidence="9">
    <location>
        <begin position="1110"/>
        <end position="1124"/>
    </location>
</feature>
<dbReference type="Pfam" id="PF06025">
    <property type="entry name" value="DUF913"/>
    <property type="match status" value="1"/>
</dbReference>
<feature type="compositionally biased region" description="Low complexity" evidence="9">
    <location>
        <begin position="2330"/>
        <end position="2350"/>
    </location>
</feature>
<dbReference type="InterPro" id="IPR010314">
    <property type="entry name" value="E3_Ub_ligase_DUF913"/>
</dbReference>
<evidence type="ECO:0000256" key="2">
    <source>
        <dbReference type="ARBA" id="ARBA00004123"/>
    </source>
</evidence>
<dbReference type="InterPro" id="IPR050409">
    <property type="entry name" value="E3_ubiq-protein_ligase"/>
</dbReference>
<dbReference type="FunFam" id="3.30.2160.10:FF:000001">
    <property type="entry name" value="E3 ubiquitin-protein ligase NEDD4-like"/>
    <property type="match status" value="1"/>
</dbReference>
<dbReference type="Gene3D" id="3.30.2160.10">
    <property type="entry name" value="Hect, E3 ligase catalytic domain"/>
    <property type="match status" value="1"/>
</dbReference>
<comment type="pathway">
    <text evidence="3">Protein modification; protein ubiquitination.</text>
</comment>
<feature type="compositionally biased region" description="Pro residues" evidence="9">
    <location>
        <begin position="1456"/>
        <end position="1466"/>
    </location>
</feature>
<feature type="compositionally biased region" description="Basic and acidic residues" evidence="9">
    <location>
        <begin position="1869"/>
        <end position="1882"/>
    </location>
</feature>
<proteinExistence type="predicted"/>
<dbReference type="InterPro" id="IPR025527">
    <property type="entry name" value="HUWE1/Rev1_UBM"/>
</dbReference>
<dbReference type="Pfam" id="PF14377">
    <property type="entry name" value="UBM"/>
    <property type="match status" value="3"/>
</dbReference>
<dbReference type="PROSITE" id="PS50237">
    <property type="entry name" value="HECT"/>
    <property type="match status" value="1"/>
</dbReference>
<dbReference type="GO" id="GO:0061630">
    <property type="term" value="F:ubiquitin protein ligase activity"/>
    <property type="evidence" value="ECO:0007669"/>
    <property type="project" value="UniProtKB-EC"/>
</dbReference>
<feature type="compositionally biased region" description="Low complexity" evidence="9">
    <location>
        <begin position="2410"/>
        <end position="2419"/>
    </location>
</feature>
<evidence type="ECO:0000256" key="8">
    <source>
        <dbReference type="ARBA" id="ARBA00023242"/>
    </source>
</evidence>
<dbReference type="SMART" id="SM00678">
    <property type="entry name" value="WWE"/>
    <property type="match status" value="1"/>
</dbReference>
<feature type="region of interest" description="Disordered" evidence="9">
    <location>
        <begin position="1861"/>
        <end position="1992"/>
    </location>
</feature>
<feature type="region of interest" description="Disordered" evidence="9">
    <location>
        <begin position="335"/>
        <end position="359"/>
    </location>
</feature>
<dbReference type="PROSITE" id="PS50918">
    <property type="entry name" value="WWE"/>
    <property type="match status" value="1"/>
</dbReference>
<feature type="compositionally biased region" description="Polar residues" evidence="9">
    <location>
        <begin position="67"/>
        <end position="77"/>
    </location>
</feature>
<dbReference type="InterPro" id="IPR037197">
    <property type="entry name" value="WWE_dom_sf"/>
</dbReference>
<dbReference type="SUPFAM" id="SSF117839">
    <property type="entry name" value="WWE domain"/>
    <property type="match status" value="1"/>
</dbReference>
<dbReference type="InterPro" id="IPR035983">
    <property type="entry name" value="Hect_E3_ubiquitin_ligase"/>
</dbReference>
<dbReference type="InterPro" id="IPR041918">
    <property type="entry name" value="UBA_HUWE1"/>
</dbReference>
<feature type="region of interest" description="Disordered" evidence="9">
    <location>
        <begin position="1105"/>
        <end position="1138"/>
    </location>
</feature>
<feature type="compositionally biased region" description="Basic and acidic residues" evidence="9">
    <location>
        <begin position="1054"/>
        <end position="1066"/>
    </location>
</feature>
<organism evidence="10">
    <name type="scientific">Cyprideis torosa</name>
    <dbReference type="NCBI Taxonomy" id="163714"/>
    <lineage>
        <taxon>Eukaryota</taxon>
        <taxon>Metazoa</taxon>
        <taxon>Ecdysozoa</taxon>
        <taxon>Arthropoda</taxon>
        <taxon>Crustacea</taxon>
        <taxon>Oligostraca</taxon>
        <taxon>Ostracoda</taxon>
        <taxon>Podocopa</taxon>
        <taxon>Podocopida</taxon>
        <taxon>Cytherocopina</taxon>
        <taxon>Cytheroidea</taxon>
        <taxon>Cytherideidae</taxon>
        <taxon>Cyprideis</taxon>
    </lineage>
</organism>
<evidence type="ECO:0000256" key="3">
    <source>
        <dbReference type="ARBA" id="ARBA00004906"/>
    </source>
</evidence>
<keyword evidence="6" id="KW-0808">Transferase</keyword>
<feature type="region of interest" description="Disordered" evidence="9">
    <location>
        <begin position="2040"/>
        <end position="2061"/>
    </location>
</feature>
<feature type="compositionally biased region" description="Acidic residues" evidence="9">
    <location>
        <begin position="1883"/>
        <end position="1892"/>
    </location>
</feature>
<evidence type="ECO:0000313" key="10">
    <source>
        <dbReference type="EMBL" id="CAD7228786.1"/>
    </source>
</evidence>
<feature type="compositionally biased region" description="Basic residues" evidence="9">
    <location>
        <begin position="1797"/>
        <end position="1812"/>
    </location>
</feature>
<dbReference type="Gene3D" id="1.10.8.10">
    <property type="entry name" value="DNA helicase RuvA subunit, C-terminal domain"/>
    <property type="match status" value="1"/>
</dbReference>
<dbReference type="Pfam" id="PF00627">
    <property type="entry name" value="UBA"/>
    <property type="match status" value="1"/>
</dbReference>
<feature type="compositionally biased region" description="Low complexity" evidence="9">
    <location>
        <begin position="2279"/>
        <end position="2312"/>
    </location>
</feature>
<dbReference type="EC" id="2.3.2.26" evidence="4"/>
<dbReference type="GO" id="GO:0008270">
    <property type="term" value="F:zinc ion binding"/>
    <property type="evidence" value="ECO:0007669"/>
    <property type="project" value="InterPro"/>
</dbReference>
<feature type="region of interest" description="Disordered" evidence="9">
    <location>
        <begin position="1445"/>
        <end position="1466"/>
    </location>
</feature>
<feature type="region of interest" description="Disordered" evidence="9">
    <location>
        <begin position="2529"/>
        <end position="2574"/>
    </location>
</feature>
<protein>
    <recommendedName>
        <fullName evidence="4">HECT-type E3 ubiquitin transferase</fullName>
        <ecNumber evidence="4">2.3.2.26</ecNumber>
    </recommendedName>
</protein>
<feature type="region of interest" description="Disordered" evidence="9">
    <location>
        <begin position="2253"/>
        <end position="2485"/>
    </location>
</feature>
<feature type="compositionally biased region" description="Low complexity" evidence="9">
    <location>
        <begin position="3217"/>
        <end position="3254"/>
    </location>
</feature>
<gene>
    <name evidence="10" type="ORF">CTOB1V02_LOCUS6664</name>
</gene>
<feature type="compositionally biased region" description="Low complexity" evidence="9">
    <location>
        <begin position="1361"/>
        <end position="1385"/>
    </location>
</feature>
<dbReference type="PANTHER" id="PTHR11254">
    <property type="entry name" value="HECT DOMAIN UBIQUITIN-PROTEIN LIGASE"/>
    <property type="match status" value="1"/>
</dbReference>
<dbReference type="PROSITE" id="PS50030">
    <property type="entry name" value="UBA"/>
    <property type="match status" value="1"/>
</dbReference>
<feature type="compositionally biased region" description="Acidic residues" evidence="9">
    <location>
        <begin position="36"/>
        <end position="45"/>
    </location>
</feature>
<dbReference type="GO" id="GO:0006511">
    <property type="term" value="P:ubiquitin-dependent protein catabolic process"/>
    <property type="evidence" value="ECO:0007669"/>
    <property type="project" value="TreeGrafter"/>
</dbReference>
<feature type="region of interest" description="Disordered" evidence="9">
    <location>
        <begin position="1053"/>
        <end position="1091"/>
    </location>
</feature>
<evidence type="ECO:0000256" key="5">
    <source>
        <dbReference type="ARBA" id="ARBA00022553"/>
    </source>
</evidence>
<dbReference type="Pfam" id="PF00632">
    <property type="entry name" value="HECT"/>
    <property type="match status" value="1"/>
</dbReference>
<feature type="compositionally biased region" description="Acidic residues" evidence="9">
    <location>
        <begin position="1900"/>
        <end position="1920"/>
    </location>
</feature>
<dbReference type="InterPro" id="IPR015940">
    <property type="entry name" value="UBA"/>
</dbReference>
<feature type="region of interest" description="Disordered" evidence="9">
    <location>
        <begin position="610"/>
        <end position="634"/>
    </location>
</feature>
<dbReference type="GO" id="GO:0009966">
    <property type="term" value="P:regulation of signal transduction"/>
    <property type="evidence" value="ECO:0007669"/>
    <property type="project" value="UniProtKB-ARBA"/>
</dbReference>
<dbReference type="CDD" id="cd14288">
    <property type="entry name" value="UBA_HUWE1"/>
    <property type="match status" value="1"/>
</dbReference>
<keyword evidence="8" id="KW-0539">Nucleus</keyword>
<dbReference type="Pfam" id="PF02825">
    <property type="entry name" value="WWE"/>
    <property type="match status" value="1"/>
</dbReference>
<dbReference type="Gene3D" id="3.30.2410.10">
    <property type="entry name" value="Hect, E3 ligase catalytic domain"/>
    <property type="match status" value="1"/>
</dbReference>
<evidence type="ECO:0000256" key="7">
    <source>
        <dbReference type="ARBA" id="ARBA00022786"/>
    </source>
</evidence>
<feature type="compositionally biased region" description="Low complexity" evidence="9">
    <location>
        <begin position="617"/>
        <end position="633"/>
    </location>
</feature>
<feature type="non-terminal residue" evidence="10">
    <location>
        <position position="1"/>
    </location>
</feature>
<feature type="compositionally biased region" description="Low complexity" evidence="9">
    <location>
        <begin position="1393"/>
        <end position="1404"/>
    </location>
</feature>
<sequence>LRSFPKYRGVCVGAVAVSVPFLLGRFRGNEETNSSSDEEEEEDDPPSVGKEGASAAPPDKEGKDAASSRQETPPSDQQKAEKEQKIPVPLVDYINNVIKFLEAILTNNATEDHCKEFFQQEGLDPLLKLLGLPNLPWDFPSSQSCHNLASVCKSVLNLAQEPRIFREGILHLENLLKSTLLSCKAAESTPHGSALLAELVAAPTPSDAIQHPDFTPLLHKLSAVHSYCMTFVFLCRTSQTEVRQMALSHWGSESGVHVISKLGSLYQRLVWESTTLLAVCNEDVTPPSGAPLSPTVTNRLLPPESRQSADCPECAMQAASDSNMVTTAMEQLSTDSPHHMEVDEGSTPPPLPPKGPAQKKMLTPEVTHQIKCIRPLLTCISRLGRVMAELFGILVKLSVGSPMRHPRRGARPVVSPPTPTARTVSLALAFFLRNSLHKTSTAEGVSPKYRLTSYISALSFAGPLLFDDKKQPCYLMLLSFLECNGVDSLFEAFHWALTCGNTVPVEEGLEHPDLPEGTGEFLDVWLLLMERLCNTKTVLEAQPLVTTPPQTSFNPTKYLLYMHRRAFDAVMKLWNRKPLAKYGWRITESMLGILCHILKGEKQLKEKLLKKDGAGPPGAAGTSTATGSDSPTARIAAPNTTRLRQLMDMGFSREHCLEAMRSTSTLEQATEFLLTHPSPAHLLPEDETDDNAQILSALLMSLGEDIRQMGSARAGPSTTPASGFRSHDGSGEVSPKKPAPSTSAIPGQGEVQPIDPELVDEFVNSALEGSLRLLDSLPETVHHICELLCAIVARNGDDWRDSMIRSLMDEILEATGMWSRIVNGDQALMSEIPRAAVRLHLFALLFERMRMPCARIVSQPGCRLIDSLATVSRLLREYLEAHPEASLSVSPYLAPLFLLLDLYEKVALASQRRATVLEQGQRPGCRLIDSLATVSRLLREYLEAHPEASLSVSPYLAPLFLLLDLYEKVALASQRRATVLEQGQRVWKWFDANALKWCSYVSQSCKILDEAYLAGEPSVQMVFGNKRYTVSFHSMTQISEDMASRRPVGIFFETNKKEAPAEDKNKPSTSSAGPSRMSRLGPLEPSWSESPGRRMAGIMAMVQSGALGESAEEEEEEAEVDEPPPDGSKESEAASGSAVAEVIPGLQEQHKDPLLRACVKYLSLPLDPDTLHALLRLILRLTHDHDLAVVFAESGGVRSILQMTESSGFPCFNSLATLIVRSVVEDLPTLKYAMEKAIRSTIPSHPNNKDFHCLMRALAGIACRKPDVFTELMNEVIEPDVSSMEKRGFDSNRLLIQQVLAPSGIPNTCSTPLPTMKETDAPAQVVIELMEFLALQPPNQTKKKPVPVEEELKATAEAKTSEGTSGASSLPPSTSASSSTVEPPTTSAPPTPSTSTTTTAGPPSELSRFTPSVLRLTRPMDLFRHPAMPMSLEMEAITILGVPPSVAASPAEDPTAPNPAPPPAPQPIPAEQLLISKSNGCRMLAEMSRSYAWVPRLVAEYTVSGCIPDKEYSVGPGTTFLTFVLDHLVPSCQSIGDRETPAFGRLLLSAIGAASHCPEAQALVVGEVRAALLRALALPEGSEKHARIQSLSTLISDMISISPMMNHDANAVRNGGRPTMTVNNVVKLFLRKGVLTDLARVTYGLDLTSPNMAGTVNAALKPLDTLSRLINVSVPGAAPPGSMGPKESRREETSAAEESGVTATTTGADRAQGEEVAEEGDADNTEHDLSVTVDISTASERTTGDLVGLGMEEERDEGGRGAVDTLGEGESVAEMEEDHVEGGEEARVVPTGGSQRGGRRGGRRLAGRRRGQARIVMDDDDEHEALVDGFLSDILQQNSSNGRRGPQRSLSDLLSAAMNTLGAMEEGGVGDRRLDDSQMDHSEGDDEDEDVEDYPRVGEGTEDEVIPASDGEDVEDEVEVNEVGHANEDDAGDTEEEDDYEEDDEDDEEDEEDDDGEDDDDDDPDEPVAATAGGTGVRDRGNGWLFDDDSTRNLNYPEYVVSLLSGSGGDLVPNAPERRLTSHLFDLPAVELDVASGTGDLRAAGSSGSSHHQSAPPSVHPLLTESTAVSSRTPGTSTSAANTGDRFPTASVIFTTSTGGGTARTRGRTRTVVLPSIFTGGGGGGGGGQGQMLREARIFLDPWGTLPFEAALELRDLPFGNGMFFSETLGGGGGSISGADGGFGGGGQGGGSGSVNMSGGVSFSLTSLPTAGSRWIEGSRVVDGESVNDGVLSLVPGILPRLNAVVQKAEEQKEAEKEEKRKQEEKKKEQAAKEEIEKALAAASTATEAVTAAEEPTEEGAAAEVTTASVEMEPPRQEESEGPGPEPETETSQPEPVGAPSPLETETQPTTEPPTAPPAPFHGPPEAPSEGAVPTPTAPENPFLVPLPPQGAGAEETTEARRSHLQRTASSQSSLCSASEEFLPSSEEYFSASEGPLDESMPPPAPLIPAAPEPSSTAPSTGPPADWPQEGEQPEAPSSRASLGEYADILGDIEIPEGVDPSFLAALPEDMRNEVINEQLRLQRIRQRTAQLTSQPRTTAPPTGSTSSTTAPAAAPATAPTETTASASATAGPSSGVAGLLAAEVNQEFLDALPPSIQEEVLAQHRLEQHRVQSQQQGGNPEDSMDAATFLETLPPSLRQSVLADMEESQFSVLTQDLAAEAQQLRRQMEARRATMHERIFSAAQDRMRVRLYPSGRRQRRPTLYYSSSAGGRQSGFGSSSFFSLGGGGGGSGGGGSSLSGNTIKLKGRQLLDTEALTSLLILLFVDDQKLNTHRLHRIIKHLCMHGPTRDWVIKALLSILDRCTDASTGAIDPLSTSGGSSGRKSKGGTSGLPSGPSNMSANSSKSDPSATPSWLSLSLDAALGCKANVFQVSSKPGSQGKKGETKTITIHPQASSIVCRHVLDLLTFLAKFFPYHFLPGPPRTGDKGTEDKSTLSIGPKSLRASASASSMGPATSSSAFWEILLKMDASGKGGKGKGVARSSSLSESSLRDQEPVIFTQSPIGQLIAFLGHPVIRRSSGLTDKLLRLLGSLSESVADPKSMNGANKGAIESLYEVPESLLKLTVTVLTSKSCSEEGLEDATALLLYLAKASPVTRKMVQKPLIEGARELGSVIKGHVERLMQELREVDAGMETEVAAEEDARSSSSKKLKGVLEDRFSGQEVVVVAPAKNTTKTSTELQLPSMAHLTSKTSSQAFFLRILKVIVQLKEAIQDARTSATPAPSSAPTANATSTPLTASPSATEAQNESNQNQERQQEAEGEATSDQAAVPETPAEGNAADQAMADVGESQADQSVQVEPMEVDEEATAESASSQLICEQLQLDDLWESLSECLSALAKTHDHHAVLVLQFSAAKAVYDNKLLECYFTRAFYKHILGKHVRVNDMESEDYSFYQGLVFLMEHEVSELGYDVDFSLEINEFGKTEVRDLIPNGRNIQVTEENKMEYIRLVCQEKLTGAIKQQALRSFDQAERAKFLQFVTGTSKVPLQGFGALEGMNGVQKFQIHRDDRSIDRLPSAHTCFNQLDLPPYETYDKLRTMLLKAVQECSEGFGFA</sequence>
<dbReference type="InterPro" id="IPR004170">
    <property type="entry name" value="WWE_dom"/>
</dbReference>
<keyword evidence="5" id="KW-0597">Phosphoprotein</keyword>
<feature type="region of interest" description="Disordered" evidence="9">
    <location>
        <begin position="2812"/>
        <end position="2849"/>
    </location>
</feature>
<name>A0A7R8WGB3_9CRUS</name>
<dbReference type="GO" id="GO:0000209">
    <property type="term" value="P:protein polyubiquitination"/>
    <property type="evidence" value="ECO:0007669"/>
    <property type="project" value="TreeGrafter"/>
</dbReference>
<feature type="region of interest" description="Disordered" evidence="9">
    <location>
        <begin position="710"/>
        <end position="751"/>
    </location>
</feature>
<reference evidence="10" key="1">
    <citation type="submission" date="2020-11" db="EMBL/GenBank/DDBJ databases">
        <authorList>
            <person name="Tran Van P."/>
        </authorList>
    </citation>
    <scope>NUCLEOTIDE SEQUENCE</scope>
</reference>
<dbReference type="InterPro" id="IPR000569">
    <property type="entry name" value="HECT_dom"/>
</dbReference>